<dbReference type="EMBL" id="NCVQ01000005">
    <property type="protein sequence ID" value="PWZ27034.1"/>
    <property type="molecule type" value="Genomic_DNA"/>
</dbReference>
<feature type="compositionally biased region" description="Basic residues" evidence="1">
    <location>
        <begin position="53"/>
        <end position="66"/>
    </location>
</feature>
<dbReference type="AlphaFoldDB" id="A0A3L6F186"/>
<proteinExistence type="predicted"/>
<gene>
    <name evidence="2" type="ORF">Zm00014a_011795</name>
</gene>
<evidence type="ECO:0000256" key="1">
    <source>
        <dbReference type="SAM" id="MobiDB-lite"/>
    </source>
</evidence>
<comment type="caution">
    <text evidence="2">The sequence shown here is derived from an EMBL/GenBank/DDBJ whole genome shotgun (WGS) entry which is preliminary data.</text>
</comment>
<dbReference type="ExpressionAtlas" id="A0A3L6F186">
    <property type="expression patterns" value="baseline and differential"/>
</dbReference>
<sequence length="319" mass="35714">MTGNCPVRGETLPRHGSRHGRWRSRWATRGSQSTSRRSANRRPRATRGPWPPWRRRASGTSRRTRSSRGSAPTPLSKTSSECTASLCDYAFPRAATLPPKSCTPATATNASQTMLLGLKLRRSCSPCPTAQIGRCLVNIRRRHYMSTFPLCDGTANLPCWSECSGSRLAAARRVGRKVVVSCRWEKPGTLCLLRPKSPSLRRHSRTVQWVSYSVVSRLYSIAARMQCRAPIVSRASPTSTSRRIALCASLLLRSWVSHFLLHGLDYQSRTRMGQRGYLPTEKLSKPISSQYGLSDRLYLVISSQMVATMPGRIWCSSWM</sequence>
<protein>
    <submittedName>
        <fullName evidence="2">Uncharacterized protein</fullName>
    </submittedName>
</protein>
<name>A0A3L6F186_MAIZE</name>
<feature type="region of interest" description="Disordered" evidence="1">
    <location>
        <begin position="1"/>
        <end position="79"/>
    </location>
</feature>
<reference evidence="2 3" key="1">
    <citation type="journal article" date="2018" name="Nat. Genet.">
        <title>Extensive intraspecific gene order and gene structural variations between Mo17 and other maize genomes.</title>
        <authorList>
            <person name="Sun S."/>
            <person name="Zhou Y."/>
            <person name="Chen J."/>
            <person name="Shi J."/>
            <person name="Zhao H."/>
            <person name="Zhao H."/>
            <person name="Song W."/>
            <person name="Zhang M."/>
            <person name="Cui Y."/>
            <person name="Dong X."/>
            <person name="Liu H."/>
            <person name="Ma X."/>
            <person name="Jiao Y."/>
            <person name="Wang B."/>
            <person name="Wei X."/>
            <person name="Stein J.C."/>
            <person name="Glaubitz J.C."/>
            <person name="Lu F."/>
            <person name="Yu G."/>
            <person name="Liang C."/>
            <person name="Fengler K."/>
            <person name="Li B."/>
            <person name="Rafalski A."/>
            <person name="Schnable P.S."/>
            <person name="Ware D.H."/>
            <person name="Buckler E.S."/>
            <person name="Lai J."/>
        </authorList>
    </citation>
    <scope>NUCLEOTIDE SEQUENCE [LARGE SCALE GENOMIC DNA]</scope>
    <source>
        <strain evidence="3">cv. Missouri 17</strain>
        <tissue evidence="2">Seedling</tissue>
    </source>
</reference>
<accession>A0A3L6F186</accession>
<organism evidence="2 3">
    <name type="scientific">Zea mays</name>
    <name type="common">Maize</name>
    <dbReference type="NCBI Taxonomy" id="4577"/>
    <lineage>
        <taxon>Eukaryota</taxon>
        <taxon>Viridiplantae</taxon>
        <taxon>Streptophyta</taxon>
        <taxon>Embryophyta</taxon>
        <taxon>Tracheophyta</taxon>
        <taxon>Spermatophyta</taxon>
        <taxon>Magnoliopsida</taxon>
        <taxon>Liliopsida</taxon>
        <taxon>Poales</taxon>
        <taxon>Poaceae</taxon>
        <taxon>PACMAD clade</taxon>
        <taxon>Panicoideae</taxon>
        <taxon>Andropogonodae</taxon>
        <taxon>Andropogoneae</taxon>
        <taxon>Tripsacinae</taxon>
        <taxon>Zea</taxon>
    </lineage>
</organism>
<evidence type="ECO:0000313" key="2">
    <source>
        <dbReference type="EMBL" id="PWZ27034.1"/>
    </source>
</evidence>
<dbReference type="Proteomes" id="UP000251960">
    <property type="component" value="Chromosome 4"/>
</dbReference>
<evidence type="ECO:0000313" key="3">
    <source>
        <dbReference type="Proteomes" id="UP000251960"/>
    </source>
</evidence>
<feature type="compositionally biased region" description="Basic residues" evidence="1">
    <location>
        <begin position="15"/>
        <end position="26"/>
    </location>
</feature>